<organism evidence="3 4">
    <name type="scientific">Anaplasma centrale (strain Israel)</name>
    <name type="common">Anaplasma marginale subsp. centrale (strain Israel)</name>
    <dbReference type="NCBI Taxonomy" id="574556"/>
    <lineage>
        <taxon>Bacteria</taxon>
        <taxon>Pseudomonadati</taxon>
        <taxon>Pseudomonadota</taxon>
        <taxon>Alphaproteobacteria</taxon>
        <taxon>Rickettsiales</taxon>
        <taxon>Anaplasmataceae</taxon>
        <taxon>Anaplasma</taxon>
    </lineage>
</organism>
<accession>D1AUQ3</accession>
<feature type="compositionally biased region" description="Polar residues" evidence="1">
    <location>
        <begin position="162"/>
        <end position="177"/>
    </location>
</feature>
<reference evidence="3 4" key="1">
    <citation type="journal article" date="2010" name="J. Bacteriol.">
        <title>Complete genome sequence of Anaplasma marginale subsp. centrale.</title>
        <authorList>
            <person name="Herndon D.R."/>
            <person name="Palmer G.H."/>
            <person name="Shkap V."/>
            <person name="Knowles D.P. Jr."/>
            <person name="Brayton K.A."/>
        </authorList>
    </citation>
    <scope>NUCLEOTIDE SEQUENCE [LARGE SCALE GENOMIC DNA]</scope>
    <source>
        <strain evidence="3 4">Israel</strain>
    </source>
</reference>
<feature type="transmembrane region" description="Helical" evidence="2">
    <location>
        <begin position="112"/>
        <end position="132"/>
    </location>
</feature>
<feature type="transmembrane region" description="Helical" evidence="2">
    <location>
        <begin position="82"/>
        <end position="106"/>
    </location>
</feature>
<keyword evidence="4" id="KW-1185">Reference proteome</keyword>
<dbReference type="STRING" id="574556.ACIS_00719"/>
<feature type="region of interest" description="Disordered" evidence="1">
    <location>
        <begin position="161"/>
        <end position="196"/>
    </location>
</feature>
<dbReference type="HOGENOM" id="CLU_1387777_0_0_5"/>
<evidence type="ECO:0000313" key="3">
    <source>
        <dbReference type="EMBL" id="ACZ49281.1"/>
    </source>
</evidence>
<evidence type="ECO:0000256" key="1">
    <source>
        <dbReference type="SAM" id="MobiDB-lite"/>
    </source>
</evidence>
<name>D1AUQ3_ANACI</name>
<keyword evidence="2" id="KW-1133">Transmembrane helix</keyword>
<dbReference type="KEGG" id="acn:ACIS_00719"/>
<evidence type="ECO:0000256" key="2">
    <source>
        <dbReference type="SAM" id="Phobius"/>
    </source>
</evidence>
<sequence length="196" mass="20949">MSLSVKKTGQRLVCVPRSALSLRSVQRVVLTRESCPRLSAAEKITGPDIESSEVEYQECEGRVEPGLPIAGTHPHMSHKEKVVVGCMVCLGVVLGSLLMHGAVTSIQEGSTLFFIMNIGGFIVIIAIAALIWNSIILVQMRRAPTQGYQSSTLHLEADFEADSSTRPSTNIGSTNPRNAAEAESASPSVTYPSLGL</sequence>
<feature type="compositionally biased region" description="Polar residues" evidence="1">
    <location>
        <begin position="185"/>
        <end position="196"/>
    </location>
</feature>
<keyword evidence="2" id="KW-0812">Transmembrane</keyword>
<dbReference type="Proteomes" id="UP000000630">
    <property type="component" value="Chromosome"/>
</dbReference>
<evidence type="ECO:0000313" key="4">
    <source>
        <dbReference type="Proteomes" id="UP000000630"/>
    </source>
</evidence>
<dbReference type="AlphaFoldDB" id="D1AUQ3"/>
<protein>
    <submittedName>
        <fullName evidence="3">Uncharacterized protein</fullName>
    </submittedName>
</protein>
<gene>
    <name evidence="3" type="ordered locus">ACIS_00719</name>
</gene>
<dbReference type="EMBL" id="CP001759">
    <property type="protein sequence ID" value="ACZ49281.1"/>
    <property type="molecule type" value="Genomic_DNA"/>
</dbReference>
<dbReference type="OrthoDB" id="7165769at2"/>
<proteinExistence type="predicted"/>
<keyword evidence="2" id="KW-0472">Membrane</keyword>
<dbReference type="RefSeq" id="WP_012880738.1">
    <property type="nucleotide sequence ID" value="NC_013532.1"/>
</dbReference>